<dbReference type="Gene3D" id="3.40.50.300">
    <property type="entry name" value="P-loop containing nucleotide triphosphate hydrolases"/>
    <property type="match status" value="1"/>
</dbReference>
<dbReference type="InterPro" id="IPR025662">
    <property type="entry name" value="Sigma_54_int_dom_ATP-bd_1"/>
</dbReference>
<dbReference type="HOGENOM" id="CLU_552942_0_0_7"/>
<dbReference type="GO" id="GO:0043565">
    <property type="term" value="F:sequence-specific DNA binding"/>
    <property type="evidence" value="ECO:0007669"/>
    <property type="project" value="InterPro"/>
</dbReference>
<protein>
    <submittedName>
        <fullName evidence="7">Sigma54 specific transcriptional regulator, Fis family</fullName>
    </submittedName>
</protein>
<dbReference type="Proteomes" id="UP000001880">
    <property type="component" value="Chromosome"/>
</dbReference>
<dbReference type="PANTHER" id="PTHR32071">
    <property type="entry name" value="TRANSCRIPTIONAL REGULATORY PROTEIN"/>
    <property type="match status" value="1"/>
</dbReference>
<gene>
    <name evidence="7" type="ordered locus">Hoch_1103</name>
</gene>
<dbReference type="InterPro" id="IPR002197">
    <property type="entry name" value="HTH_Fis"/>
</dbReference>
<keyword evidence="1" id="KW-0547">Nucleotide-binding</keyword>
<proteinExistence type="predicted"/>
<dbReference type="SUPFAM" id="SSF52540">
    <property type="entry name" value="P-loop containing nucleoside triphosphate hydrolases"/>
    <property type="match status" value="1"/>
</dbReference>
<evidence type="ECO:0000256" key="2">
    <source>
        <dbReference type="ARBA" id="ARBA00022840"/>
    </source>
</evidence>
<dbReference type="InterPro" id="IPR025943">
    <property type="entry name" value="Sigma_54_int_dom_ATP-bd_2"/>
</dbReference>
<keyword evidence="2" id="KW-0067">ATP-binding</keyword>
<dbReference type="eggNOG" id="COG3829">
    <property type="taxonomic scope" value="Bacteria"/>
</dbReference>
<dbReference type="Pfam" id="PF02954">
    <property type="entry name" value="HTH_8"/>
    <property type="match status" value="1"/>
</dbReference>
<dbReference type="STRING" id="502025.Hoch_1103"/>
<evidence type="ECO:0000313" key="8">
    <source>
        <dbReference type="Proteomes" id="UP000001880"/>
    </source>
</evidence>
<dbReference type="Gene3D" id="1.10.10.60">
    <property type="entry name" value="Homeodomain-like"/>
    <property type="match status" value="1"/>
</dbReference>
<keyword evidence="3" id="KW-0805">Transcription regulation</keyword>
<accession>D0LRZ4</accession>
<dbReference type="InterPro" id="IPR009057">
    <property type="entry name" value="Homeodomain-like_sf"/>
</dbReference>
<evidence type="ECO:0000313" key="7">
    <source>
        <dbReference type="EMBL" id="ACY13691.1"/>
    </source>
</evidence>
<dbReference type="InterPro" id="IPR025944">
    <property type="entry name" value="Sigma_54_int_dom_CS"/>
</dbReference>
<dbReference type="KEGG" id="hoh:Hoch_1103"/>
<dbReference type="SMART" id="SM00382">
    <property type="entry name" value="AAA"/>
    <property type="match status" value="1"/>
</dbReference>
<dbReference type="InterPro" id="IPR058031">
    <property type="entry name" value="AAA_lid_NorR"/>
</dbReference>
<dbReference type="FunFam" id="3.40.50.300:FF:000006">
    <property type="entry name" value="DNA-binding transcriptional regulator NtrC"/>
    <property type="match status" value="1"/>
</dbReference>
<dbReference type="CDD" id="cd00009">
    <property type="entry name" value="AAA"/>
    <property type="match status" value="1"/>
</dbReference>
<dbReference type="Gene3D" id="1.10.8.60">
    <property type="match status" value="1"/>
</dbReference>
<sequence>MGYAPPGHAARWLSCIESFAAALANERPAPLAHALTELGDALGLLGACVVRWTGQPAEETIATWGALHSVPSLDEAERLVRRSEDGTCVAAFLNDESASSVAAIMPRSGYLLMLVLWGDFNGRLTAGGLLRTLMRLIEPLCRSQTSGGTTLELPRKPAQPPLRFPAMYQPGRGQKMRELYERMRRLTRSNISVLIRGETGVGKELIARILHDSSPRRDKPFIAVNCCAIPVELIEAEMFGVKRGVATGVEARPGHFQLAEGGTIFLDEVAEMVPALQTKLLRVLQEREIQPLGGSPQPIDVRVVAATNVDLPSCLADGRLRPDLYFRLAGCVLEVPPLRERREEIPELVEHFIRRNAAEAGVRVRGLTVAALRALTKYDWPGNIRELEHEMRRLVYISADSDIIGAERVALRVQPTPPEELIAHLVESLESLELRPITEALERHLILHALKESDGVKLTAARRLNLSRKGLDNKIERFRINAAPGDQEIDSRD</sequence>
<dbReference type="PROSITE" id="PS50045">
    <property type="entry name" value="SIGMA54_INTERACT_4"/>
    <property type="match status" value="1"/>
</dbReference>
<keyword evidence="5" id="KW-0804">Transcription</keyword>
<evidence type="ECO:0000256" key="5">
    <source>
        <dbReference type="ARBA" id="ARBA00023163"/>
    </source>
</evidence>
<dbReference type="GO" id="GO:0006355">
    <property type="term" value="P:regulation of DNA-templated transcription"/>
    <property type="evidence" value="ECO:0007669"/>
    <property type="project" value="InterPro"/>
</dbReference>
<evidence type="ECO:0000256" key="4">
    <source>
        <dbReference type="ARBA" id="ARBA00023125"/>
    </source>
</evidence>
<dbReference type="SUPFAM" id="SSF46689">
    <property type="entry name" value="Homeodomain-like"/>
    <property type="match status" value="1"/>
</dbReference>
<keyword evidence="4" id="KW-0238">DNA-binding</keyword>
<dbReference type="PANTHER" id="PTHR32071:SF122">
    <property type="entry name" value="SIGMA FACTOR"/>
    <property type="match status" value="1"/>
</dbReference>
<dbReference type="PROSITE" id="PS00676">
    <property type="entry name" value="SIGMA54_INTERACT_2"/>
    <property type="match status" value="1"/>
</dbReference>
<evidence type="ECO:0000256" key="1">
    <source>
        <dbReference type="ARBA" id="ARBA00022741"/>
    </source>
</evidence>
<feature type="domain" description="Sigma-54 factor interaction" evidence="6">
    <location>
        <begin position="169"/>
        <end position="396"/>
    </location>
</feature>
<evidence type="ECO:0000256" key="3">
    <source>
        <dbReference type="ARBA" id="ARBA00023015"/>
    </source>
</evidence>
<dbReference type="PRINTS" id="PR01590">
    <property type="entry name" value="HTHFIS"/>
</dbReference>
<dbReference type="Pfam" id="PF25601">
    <property type="entry name" value="AAA_lid_14"/>
    <property type="match status" value="1"/>
</dbReference>
<dbReference type="GO" id="GO:0005524">
    <property type="term" value="F:ATP binding"/>
    <property type="evidence" value="ECO:0007669"/>
    <property type="project" value="UniProtKB-KW"/>
</dbReference>
<dbReference type="PROSITE" id="PS00675">
    <property type="entry name" value="SIGMA54_INTERACT_1"/>
    <property type="match status" value="1"/>
</dbReference>
<dbReference type="InterPro" id="IPR002078">
    <property type="entry name" value="Sigma_54_int"/>
</dbReference>
<dbReference type="AlphaFoldDB" id="D0LRZ4"/>
<organism evidence="7 8">
    <name type="scientific">Haliangium ochraceum (strain DSM 14365 / JCM 11303 / SMP-2)</name>
    <dbReference type="NCBI Taxonomy" id="502025"/>
    <lineage>
        <taxon>Bacteria</taxon>
        <taxon>Pseudomonadati</taxon>
        <taxon>Myxococcota</taxon>
        <taxon>Polyangia</taxon>
        <taxon>Haliangiales</taxon>
        <taxon>Kofleriaceae</taxon>
        <taxon>Haliangium</taxon>
    </lineage>
</organism>
<reference evidence="7 8" key="1">
    <citation type="journal article" date="2010" name="Stand. Genomic Sci.">
        <title>Complete genome sequence of Haliangium ochraceum type strain (SMP-2).</title>
        <authorList>
            <consortium name="US DOE Joint Genome Institute (JGI-PGF)"/>
            <person name="Ivanova N."/>
            <person name="Daum C."/>
            <person name="Lang E."/>
            <person name="Abt B."/>
            <person name="Kopitz M."/>
            <person name="Saunders E."/>
            <person name="Lapidus A."/>
            <person name="Lucas S."/>
            <person name="Glavina Del Rio T."/>
            <person name="Nolan M."/>
            <person name="Tice H."/>
            <person name="Copeland A."/>
            <person name="Cheng J.F."/>
            <person name="Chen F."/>
            <person name="Bruce D."/>
            <person name="Goodwin L."/>
            <person name="Pitluck S."/>
            <person name="Mavromatis K."/>
            <person name="Pati A."/>
            <person name="Mikhailova N."/>
            <person name="Chen A."/>
            <person name="Palaniappan K."/>
            <person name="Land M."/>
            <person name="Hauser L."/>
            <person name="Chang Y.J."/>
            <person name="Jeffries C.D."/>
            <person name="Detter J.C."/>
            <person name="Brettin T."/>
            <person name="Rohde M."/>
            <person name="Goker M."/>
            <person name="Bristow J."/>
            <person name="Markowitz V."/>
            <person name="Eisen J.A."/>
            <person name="Hugenholtz P."/>
            <person name="Kyrpides N.C."/>
            <person name="Klenk H.P."/>
        </authorList>
    </citation>
    <scope>NUCLEOTIDE SEQUENCE [LARGE SCALE GENOMIC DNA]</scope>
    <source>
        <strain evidence="8">DSM 14365 / CIP 107738 / JCM 11303 / AJ 13395 / SMP-2</strain>
    </source>
</reference>
<dbReference type="Pfam" id="PF00158">
    <property type="entry name" value="Sigma54_activat"/>
    <property type="match status" value="1"/>
</dbReference>
<name>D0LRZ4_HALO1</name>
<dbReference type="InterPro" id="IPR027417">
    <property type="entry name" value="P-loop_NTPase"/>
</dbReference>
<keyword evidence="8" id="KW-1185">Reference proteome</keyword>
<dbReference type="PROSITE" id="PS00688">
    <property type="entry name" value="SIGMA54_INTERACT_3"/>
    <property type="match status" value="1"/>
</dbReference>
<dbReference type="InterPro" id="IPR003593">
    <property type="entry name" value="AAA+_ATPase"/>
</dbReference>
<evidence type="ECO:0000259" key="6">
    <source>
        <dbReference type="PROSITE" id="PS50045"/>
    </source>
</evidence>
<dbReference type="EMBL" id="CP001804">
    <property type="protein sequence ID" value="ACY13691.1"/>
    <property type="molecule type" value="Genomic_DNA"/>
</dbReference>